<dbReference type="EMBL" id="UYYF01004284">
    <property type="protein sequence ID" value="VDN01412.1"/>
    <property type="molecule type" value="Genomic_DNA"/>
</dbReference>
<evidence type="ECO:0000313" key="3">
    <source>
        <dbReference type="WBParaSite" id="TCLT_0000433101-mRNA-1"/>
    </source>
</evidence>
<dbReference type="OMA" id="CIVERMA"/>
<dbReference type="AlphaFoldDB" id="A0A0N5CVJ4"/>
<evidence type="ECO:0000313" key="2">
    <source>
        <dbReference type="Proteomes" id="UP000276776"/>
    </source>
</evidence>
<name>A0A0N5CVJ4_THECL</name>
<reference evidence="1 2" key="2">
    <citation type="submission" date="2018-11" db="EMBL/GenBank/DDBJ databases">
        <authorList>
            <consortium name="Pathogen Informatics"/>
        </authorList>
    </citation>
    <scope>NUCLEOTIDE SEQUENCE [LARGE SCALE GENOMIC DNA]</scope>
</reference>
<dbReference type="Proteomes" id="UP000276776">
    <property type="component" value="Unassembled WGS sequence"/>
</dbReference>
<gene>
    <name evidence="1" type="ORF">TCLT_LOCUS4320</name>
</gene>
<organism evidence="3">
    <name type="scientific">Thelazia callipaeda</name>
    <name type="common">Oriental eyeworm</name>
    <name type="synonym">Parasitic nematode</name>
    <dbReference type="NCBI Taxonomy" id="103827"/>
    <lineage>
        <taxon>Eukaryota</taxon>
        <taxon>Metazoa</taxon>
        <taxon>Ecdysozoa</taxon>
        <taxon>Nematoda</taxon>
        <taxon>Chromadorea</taxon>
        <taxon>Rhabditida</taxon>
        <taxon>Spirurina</taxon>
        <taxon>Spiruromorpha</taxon>
        <taxon>Thelazioidea</taxon>
        <taxon>Thelaziidae</taxon>
        <taxon>Thelazia</taxon>
    </lineage>
</organism>
<keyword evidence="2" id="KW-1185">Reference proteome</keyword>
<sequence length="115" mass="12923">MLATAIVVPVNCPIKMVNNNKLITLIITKSTTLEDSCSEALLLQIDWRSECLQERLKLSRCIVERMAISEMLIMKLIEAYEVAAQSLAPFSVTKMKQRIVGLCSIISDYLRNFSG</sequence>
<reference evidence="3" key="1">
    <citation type="submission" date="2017-02" db="UniProtKB">
        <authorList>
            <consortium name="WormBaseParasite"/>
        </authorList>
    </citation>
    <scope>IDENTIFICATION</scope>
</reference>
<evidence type="ECO:0000313" key="1">
    <source>
        <dbReference type="EMBL" id="VDN01412.1"/>
    </source>
</evidence>
<dbReference type="WBParaSite" id="TCLT_0000433101-mRNA-1">
    <property type="protein sequence ID" value="TCLT_0000433101-mRNA-1"/>
    <property type="gene ID" value="TCLT_0000433101"/>
</dbReference>
<dbReference type="OrthoDB" id="5852882at2759"/>
<proteinExistence type="predicted"/>
<protein>
    <submittedName>
        <fullName evidence="3">NR LBD domain-containing protein</fullName>
    </submittedName>
</protein>
<accession>A0A0N5CVJ4</accession>